<organism evidence="2 3">
    <name type="scientific">Xanthomonas vasicola</name>
    <dbReference type="NCBI Taxonomy" id="56459"/>
    <lineage>
        <taxon>Bacteria</taxon>
        <taxon>Pseudomonadati</taxon>
        <taxon>Pseudomonadota</taxon>
        <taxon>Gammaproteobacteria</taxon>
        <taxon>Lysobacterales</taxon>
        <taxon>Lysobacteraceae</taxon>
        <taxon>Xanthomonas</taxon>
    </lineage>
</organism>
<evidence type="ECO:0000256" key="1">
    <source>
        <dbReference type="SAM" id="MobiDB-lite"/>
    </source>
</evidence>
<evidence type="ECO:0000313" key="3">
    <source>
        <dbReference type="Proteomes" id="UP000320455"/>
    </source>
</evidence>
<protein>
    <submittedName>
        <fullName evidence="2">Uncharacterized protein</fullName>
    </submittedName>
</protein>
<sequence>MPGRACSSWTSRSSRRQRRSVPILLKARSTPRSVRMSALR</sequence>
<comment type="caution">
    <text evidence="2">The sequence shown here is derived from an EMBL/GenBank/DDBJ whole genome shotgun (WGS) entry which is preliminary data.</text>
</comment>
<feature type="compositionally biased region" description="Low complexity" evidence="1">
    <location>
        <begin position="1"/>
        <end position="12"/>
    </location>
</feature>
<dbReference type="Proteomes" id="UP000320455">
    <property type="component" value="Unassembled WGS sequence"/>
</dbReference>
<gene>
    <name evidence="2" type="ORF">FQK01_22220</name>
</gene>
<dbReference type="AlphaFoldDB" id="A0ABD7S4V3"/>
<keyword evidence="3" id="KW-1185">Reference proteome</keyword>
<dbReference type="EMBL" id="VOCK01000075">
    <property type="protein sequence ID" value="TWQ49309.1"/>
    <property type="molecule type" value="Genomic_DNA"/>
</dbReference>
<name>A0ABD7S4V3_XANVA</name>
<reference evidence="3" key="1">
    <citation type="journal article" date="2020" name="Phytopathology">
        <title>Genomic acquisitions in emerging populations of Xanthomonas vasicola pv. vasculorum infecting corn in the U.S. and Argentina.</title>
        <authorList>
            <person name="Perez-Quintero A.L."/>
        </authorList>
    </citation>
    <scope>NUCLEOTIDE SEQUENCE [LARGE SCALE GENOMIC DNA]</scope>
    <source>
        <strain evidence="3">Xvh-L</strain>
    </source>
</reference>
<feature type="region of interest" description="Disordered" evidence="1">
    <location>
        <begin position="1"/>
        <end position="40"/>
    </location>
</feature>
<accession>A0ABD7S4V3</accession>
<proteinExistence type="predicted"/>
<evidence type="ECO:0000313" key="2">
    <source>
        <dbReference type="EMBL" id="TWQ49309.1"/>
    </source>
</evidence>